<dbReference type="AlphaFoldDB" id="A0AAV1PKT7"/>
<evidence type="ECO:0000313" key="4">
    <source>
        <dbReference type="Proteomes" id="UP001314229"/>
    </source>
</evidence>
<feature type="coiled-coil region" evidence="1">
    <location>
        <begin position="61"/>
        <end position="132"/>
    </location>
</feature>
<feature type="compositionally biased region" description="Basic residues" evidence="2">
    <location>
        <begin position="1"/>
        <end position="10"/>
    </location>
</feature>
<name>A0AAV1PKT7_SCOSC</name>
<protein>
    <submittedName>
        <fullName evidence="3">Uncharacterized protein</fullName>
    </submittedName>
</protein>
<reference evidence="3 4" key="1">
    <citation type="submission" date="2024-01" db="EMBL/GenBank/DDBJ databases">
        <authorList>
            <person name="Alioto T."/>
            <person name="Alioto T."/>
            <person name="Gomez Garrido J."/>
        </authorList>
    </citation>
    <scope>NUCLEOTIDE SEQUENCE [LARGE SCALE GENOMIC DNA]</scope>
</reference>
<feature type="compositionally biased region" description="Acidic residues" evidence="2">
    <location>
        <begin position="33"/>
        <end position="44"/>
    </location>
</feature>
<evidence type="ECO:0000256" key="1">
    <source>
        <dbReference type="SAM" id="Coils"/>
    </source>
</evidence>
<proteinExistence type="predicted"/>
<evidence type="ECO:0000313" key="3">
    <source>
        <dbReference type="EMBL" id="CAK6972035.1"/>
    </source>
</evidence>
<dbReference type="EMBL" id="CAWUFR010000190">
    <property type="protein sequence ID" value="CAK6972035.1"/>
    <property type="molecule type" value="Genomic_DNA"/>
</dbReference>
<keyword evidence="4" id="KW-1185">Reference proteome</keyword>
<feature type="region of interest" description="Disordered" evidence="2">
    <location>
        <begin position="1"/>
        <end position="57"/>
    </location>
</feature>
<accession>A0AAV1PKT7</accession>
<sequence>MGGKGNRRTGKTNQKQEKAEKLSETEKLPETTSESEDSEHEDDAAEKMDGQDHNETLRVGLATISKDIKDLKQEIRHELNTLKDELKKEMKEEITTLQQEIERKLTDNINELQTQKATMAEAQERIAELEEWKIDAGEVMMEMQEQTR</sequence>
<feature type="compositionally biased region" description="Basic and acidic residues" evidence="2">
    <location>
        <begin position="45"/>
        <end position="56"/>
    </location>
</feature>
<gene>
    <name evidence="3" type="ORF">FSCOSCO3_A000062</name>
</gene>
<organism evidence="3 4">
    <name type="scientific">Scomber scombrus</name>
    <name type="common">Atlantic mackerel</name>
    <name type="synonym">Scomber vernalis</name>
    <dbReference type="NCBI Taxonomy" id="13677"/>
    <lineage>
        <taxon>Eukaryota</taxon>
        <taxon>Metazoa</taxon>
        <taxon>Chordata</taxon>
        <taxon>Craniata</taxon>
        <taxon>Vertebrata</taxon>
        <taxon>Euteleostomi</taxon>
        <taxon>Actinopterygii</taxon>
        <taxon>Neopterygii</taxon>
        <taxon>Teleostei</taxon>
        <taxon>Neoteleostei</taxon>
        <taxon>Acanthomorphata</taxon>
        <taxon>Pelagiaria</taxon>
        <taxon>Scombriformes</taxon>
        <taxon>Scombridae</taxon>
        <taxon>Scomber</taxon>
    </lineage>
</organism>
<keyword evidence="1" id="KW-0175">Coiled coil</keyword>
<dbReference type="Proteomes" id="UP001314229">
    <property type="component" value="Unassembled WGS sequence"/>
</dbReference>
<feature type="compositionally biased region" description="Basic and acidic residues" evidence="2">
    <location>
        <begin position="14"/>
        <end position="29"/>
    </location>
</feature>
<comment type="caution">
    <text evidence="3">The sequence shown here is derived from an EMBL/GenBank/DDBJ whole genome shotgun (WGS) entry which is preliminary data.</text>
</comment>
<evidence type="ECO:0000256" key="2">
    <source>
        <dbReference type="SAM" id="MobiDB-lite"/>
    </source>
</evidence>